<gene>
    <name evidence="4" type="ORF">ECVG_00084</name>
</gene>
<dbReference type="Gene3D" id="3.40.50.720">
    <property type="entry name" value="NAD(P)-binding Rossmann-like Domain"/>
    <property type="match status" value="1"/>
</dbReference>
<dbReference type="PANTHER" id="PTHR43362">
    <property type="entry name" value="MANNITOL DEHYDROGENASE DSF1-RELATED"/>
    <property type="match status" value="1"/>
</dbReference>
<evidence type="ECO:0000256" key="1">
    <source>
        <dbReference type="ARBA" id="ARBA00023002"/>
    </source>
</evidence>
<sequence>MFDYSSAITSMENETMNEQFTWLHIGLGSFHRAHQAWYLHRLQVMGDKRWSIAAGNIRNDAEHVVQALSAQKGRYVLETVSPEGVSEYEEITSIQKLIPWQADLQPLIAEGADPKTKVIAFTVTEGGYYLNTSHKLEVNNPDLAADLKGGCKTIYGVITRILEARMANNAGPLTLLNCDNVRHNGERFHDGLVEFLQLTGKQDVIDWLSTNTTCPNTMVDRITPRPAAELPARIKAQTGIADKAPVMGETFIQWVVEDNFRDVRPALEKVGVELVASVIPYEEAKIRILNSSHSCIAWAGTLIGQKYIHESTMTDFIYQIADRYVTEDVIPCLGDNGIDLPTYRDVVLKRFTNPHIQDTNQRVAADGFSKIPAMIAPTLRECYQRGVRPNATAMLPALFYVFMEQWHHGKLPYEYQDGILDAPAVHAMFQSADPVAVYASDKALFGDLTEREDFAALLREKIADVYALIN</sequence>
<dbReference type="InterPro" id="IPR000669">
    <property type="entry name" value="Mannitol_DH"/>
</dbReference>
<comment type="caution">
    <text evidence="4">The sequence shown here is derived from an EMBL/GenBank/DDBJ whole genome shotgun (WGS) entry which is preliminary data.</text>
</comment>
<dbReference type="InterPro" id="IPR050988">
    <property type="entry name" value="Mannitol_DH/Oxidoreductase"/>
</dbReference>
<dbReference type="Pfam" id="PF08125">
    <property type="entry name" value="Mannitol_dh_C"/>
    <property type="match status" value="1"/>
</dbReference>
<evidence type="ECO:0000313" key="5">
    <source>
        <dbReference type="Proteomes" id="UP000193045"/>
    </source>
</evidence>
<dbReference type="InterPro" id="IPR013118">
    <property type="entry name" value="Mannitol_DH_C"/>
</dbReference>
<evidence type="ECO:0000259" key="2">
    <source>
        <dbReference type="Pfam" id="PF01232"/>
    </source>
</evidence>
<accession>A0A1X3JEB7</accession>
<dbReference type="InterPro" id="IPR036291">
    <property type="entry name" value="NAD(P)-bd_dom_sf"/>
</dbReference>
<dbReference type="EMBL" id="ADJB01000070">
    <property type="protein sequence ID" value="OSL06292.1"/>
    <property type="molecule type" value="Genomic_DNA"/>
</dbReference>
<dbReference type="Proteomes" id="UP000193045">
    <property type="component" value="Unassembled WGS sequence"/>
</dbReference>
<dbReference type="Pfam" id="PF01232">
    <property type="entry name" value="Mannitol_dh"/>
    <property type="match status" value="1"/>
</dbReference>
<dbReference type="PANTHER" id="PTHR43362:SF7">
    <property type="entry name" value="D-MANNONATE OXIDOREDUCTASE"/>
    <property type="match status" value="1"/>
</dbReference>
<evidence type="ECO:0000313" key="4">
    <source>
        <dbReference type="EMBL" id="OSL06292.1"/>
    </source>
</evidence>
<dbReference type="NCBIfam" id="NF043014">
    <property type="entry name" value="DArabDhDalD"/>
    <property type="match status" value="1"/>
</dbReference>
<dbReference type="InterPro" id="IPR008927">
    <property type="entry name" value="6-PGluconate_DH-like_C_sf"/>
</dbReference>
<dbReference type="GO" id="GO:0008866">
    <property type="term" value="F:fructuronate reductase activity"/>
    <property type="evidence" value="ECO:0007669"/>
    <property type="project" value="TreeGrafter"/>
</dbReference>
<proteinExistence type="predicted"/>
<keyword evidence="1" id="KW-0560">Oxidoreductase</keyword>
<feature type="domain" description="Mannitol dehydrogenase C-terminal" evidence="3">
    <location>
        <begin position="278"/>
        <end position="462"/>
    </location>
</feature>
<feature type="domain" description="Mannitol dehydrogenase N-terminal" evidence="2">
    <location>
        <begin position="23"/>
        <end position="269"/>
    </location>
</feature>
<name>A0A1X3JEB7_ECOLX</name>
<dbReference type="InterPro" id="IPR050025">
    <property type="entry name" value="DalD"/>
</dbReference>
<dbReference type="AlphaFoldDB" id="A0A1X3JEB7"/>
<dbReference type="PRINTS" id="PR00084">
    <property type="entry name" value="MTLDHDRGNASE"/>
</dbReference>
<dbReference type="InterPro" id="IPR013131">
    <property type="entry name" value="Mannitol_DH_N"/>
</dbReference>
<dbReference type="SUPFAM" id="SSF48179">
    <property type="entry name" value="6-phosphogluconate dehydrogenase C-terminal domain-like"/>
    <property type="match status" value="1"/>
</dbReference>
<dbReference type="SUPFAM" id="SSF51735">
    <property type="entry name" value="NAD(P)-binding Rossmann-fold domains"/>
    <property type="match status" value="1"/>
</dbReference>
<organism evidence="4 5">
    <name type="scientific">Escherichia coli H386</name>
    <dbReference type="NCBI Taxonomy" id="656397"/>
    <lineage>
        <taxon>Bacteria</taxon>
        <taxon>Pseudomonadati</taxon>
        <taxon>Pseudomonadota</taxon>
        <taxon>Gammaproteobacteria</taxon>
        <taxon>Enterobacterales</taxon>
        <taxon>Enterobacteriaceae</taxon>
        <taxon>Escherichia</taxon>
    </lineage>
</organism>
<dbReference type="GO" id="GO:0042840">
    <property type="term" value="P:D-glucuronate catabolic process"/>
    <property type="evidence" value="ECO:0007669"/>
    <property type="project" value="TreeGrafter"/>
</dbReference>
<protein>
    <submittedName>
        <fullName evidence="4">D-arabinitol 4-dehydrogenase</fullName>
    </submittedName>
</protein>
<reference evidence="4 5" key="1">
    <citation type="submission" date="2010-04" db="EMBL/GenBank/DDBJ databases">
        <title>The Genome Sequence of Escherichia coli H386.</title>
        <authorList>
            <consortium name="The Broad Institute Genome Sequencing Platform"/>
            <consortium name="The Broad Institute Genome Sequencing Center for Infectious Disease"/>
            <person name="Feldgarden M."/>
            <person name="Gordon D.M."/>
            <person name="Johnson J.R."/>
            <person name="Johnston B.D."/>
            <person name="Young S."/>
            <person name="Zeng Q."/>
            <person name="Koehrsen M."/>
            <person name="Alvarado L."/>
            <person name="Berlin A.M."/>
            <person name="Borenstein D."/>
            <person name="Chapman S.B."/>
            <person name="Chen Z."/>
            <person name="Engels R."/>
            <person name="Freedman E."/>
            <person name="Gellesch M."/>
            <person name="Goldberg J."/>
            <person name="Griggs A."/>
            <person name="Gujja S."/>
            <person name="Heilman E.R."/>
            <person name="Heiman D.I."/>
            <person name="Hepburn T.A."/>
            <person name="Howarth C."/>
            <person name="Jen D."/>
            <person name="Larson L."/>
            <person name="Mehta T."/>
            <person name="Park D."/>
            <person name="Pearson M."/>
            <person name="Richards J."/>
            <person name="Roberts A."/>
            <person name="Saif S."/>
            <person name="Shea T.D."/>
            <person name="Shenoy N."/>
            <person name="Sisk P."/>
            <person name="Stolte C."/>
            <person name="Sykes S.N."/>
            <person name="Walk T."/>
            <person name="White J."/>
            <person name="Yandava C."/>
            <person name="Haas B."/>
            <person name="Henn M.R."/>
            <person name="Nusbaum C."/>
            <person name="Birren B."/>
        </authorList>
    </citation>
    <scope>NUCLEOTIDE SEQUENCE [LARGE SCALE GENOMIC DNA]</scope>
    <source>
        <strain evidence="4 5">H386</strain>
    </source>
</reference>
<dbReference type="Gene3D" id="1.10.1040.10">
    <property type="entry name" value="N-(1-d-carboxylethyl)-l-norvaline Dehydrogenase, domain 2"/>
    <property type="match status" value="1"/>
</dbReference>
<dbReference type="InterPro" id="IPR013328">
    <property type="entry name" value="6PGD_dom2"/>
</dbReference>
<evidence type="ECO:0000259" key="3">
    <source>
        <dbReference type="Pfam" id="PF08125"/>
    </source>
</evidence>